<gene>
    <name evidence="3" type="ORF">FGO68_gene9743</name>
</gene>
<feature type="transmembrane region" description="Helical" evidence="2">
    <location>
        <begin position="133"/>
        <end position="159"/>
    </location>
</feature>
<keyword evidence="2" id="KW-0812">Transmembrane</keyword>
<organism evidence="3 4">
    <name type="scientific">Halteria grandinella</name>
    <dbReference type="NCBI Taxonomy" id="5974"/>
    <lineage>
        <taxon>Eukaryota</taxon>
        <taxon>Sar</taxon>
        <taxon>Alveolata</taxon>
        <taxon>Ciliophora</taxon>
        <taxon>Intramacronucleata</taxon>
        <taxon>Spirotrichea</taxon>
        <taxon>Stichotrichia</taxon>
        <taxon>Sporadotrichida</taxon>
        <taxon>Halteriidae</taxon>
        <taxon>Halteria</taxon>
    </lineage>
</organism>
<feature type="transmembrane region" description="Helical" evidence="2">
    <location>
        <begin position="103"/>
        <end position="121"/>
    </location>
</feature>
<evidence type="ECO:0000256" key="2">
    <source>
        <dbReference type="SAM" id="Phobius"/>
    </source>
</evidence>
<keyword evidence="2" id="KW-1133">Transmembrane helix</keyword>
<dbReference type="AlphaFoldDB" id="A0A8J8NFQ6"/>
<feature type="compositionally biased region" description="Basic and acidic residues" evidence="1">
    <location>
        <begin position="179"/>
        <end position="203"/>
    </location>
</feature>
<accession>A0A8J8NFQ6</accession>
<dbReference type="Proteomes" id="UP000785679">
    <property type="component" value="Unassembled WGS sequence"/>
</dbReference>
<protein>
    <recommendedName>
        <fullName evidence="5">TRP C-terminal domain-containing protein</fullName>
    </recommendedName>
</protein>
<dbReference type="EMBL" id="RRYP01017210">
    <property type="protein sequence ID" value="TNV74266.1"/>
    <property type="molecule type" value="Genomic_DNA"/>
</dbReference>
<feature type="region of interest" description="Disordered" evidence="1">
    <location>
        <begin position="177"/>
        <end position="203"/>
    </location>
</feature>
<evidence type="ECO:0008006" key="5">
    <source>
        <dbReference type="Google" id="ProtNLM"/>
    </source>
</evidence>
<keyword evidence="4" id="KW-1185">Reference proteome</keyword>
<evidence type="ECO:0000313" key="3">
    <source>
        <dbReference type="EMBL" id="TNV74266.1"/>
    </source>
</evidence>
<evidence type="ECO:0000256" key="1">
    <source>
        <dbReference type="SAM" id="MobiDB-lite"/>
    </source>
</evidence>
<reference evidence="3" key="1">
    <citation type="submission" date="2019-06" db="EMBL/GenBank/DDBJ databases">
        <authorList>
            <person name="Zheng W."/>
        </authorList>
    </citation>
    <scope>NUCLEOTIDE SEQUENCE</scope>
    <source>
        <strain evidence="3">QDHG01</strain>
    </source>
</reference>
<keyword evidence="2" id="KW-0472">Membrane</keyword>
<feature type="transmembrane region" description="Helical" evidence="2">
    <location>
        <begin position="73"/>
        <end position="91"/>
    </location>
</feature>
<comment type="caution">
    <text evidence="3">The sequence shown here is derived from an EMBL/GenBank/DDBJ whole genome shotgun (WGS) entry which is preliminary data.</text>
</comment>
<sequence length="325" mass="37512">MIFGVCLFYPIWSAYLIKTGTEKERAIFLQNYGTLTQNLRLQSIRSESYHVIYTFKWTFTLSALVLLRDMPGIVLTVLYEIQIAFQAYLLYTKPFISKSDNLHAFLMEFLISLTIGWYIIASQSMDPHSESSYFASFGIIANVLICLVFNVSSCLILLIKQIVFIITRVASASNRSAKKKPENEDIIEEKLESPHEHQTEMDGPLKARRTHVNEELSPLEKLRHMRDRKSILSEFANSSISSSTQQPIIQRSQSDYVKREISFKGGDNIDTPYQLTTPDIVDVSHQAMVMQGLVKTRALKDYLDDRGQEEQIAKQMYWLQRQMNR</sequence>
<proteinExistence type="predicted"/>
<evidence type="ECO:0000313" key="4">
    <source>
        <dbReference type="Proteomes" id="UP000785679"/>
    </source>
</evidence>
<name>A0A8J8NFQ6_HALGN</name>